<feature type="domain" description="Cytidylate kinase" evidence="9">
    <location>
        <begin position="9"/>
        <end position="154"/>
    </location>
</feature>
<reference evidence="10" key="1">
    <citation type="submission" date="2023-03" db="EMBL/GenBank/DDBJ databases">
        <authorList>
            <person name="Steffen K."/>
            <person name="Cardenas P."/>
        </authorList>
    </citation>
    <scope>NUCLEOTIDE SEQUENCE</scope>
</reference>
<keyword evidence="3" id="KW-0808">Transferase</keyword>
<keyword evidence="11" id="KW-1185">Reference proteome</keyword>
<comment type="caution">
    <text evidence="10">The sequence shown here is derived from an EMBL/GenBank/DDBJ whole genome shotgun (WGS) entry which is preliminary data.</text>
</comment>
<dbReference type="InterPro" id="IPR011994">
    <property type="entry name" value="Cytidylate_kinase_dom"/>
</dbReference>
<evidence type="ECO:0000256" key="2">
    <source>
        <dbReference type="ARBA" id="ARBA00012906"/>
    </source>
</evidence>
<comment type="catalytic activity">
    <reaction evidence="7">
        <text>dCMP + ATP = dCDP + ADP</text>
        <dbReference type="Rhea" id="RHEA:25094"/>
        <dbReference type="ChEBI" id="CHEBI:30616"/>
        <dbReference type="ChEBI" id="CHEBI:57566"/>
        <dbReference type="ChEBI" id="CHEBI:58593"/>
        <dbReference type="ChEBI" id="CHEBI:456216"/>
        <dbReference type="EC" id="2.7.4.25"/>
    </reaction>
</comment>
<dbReference type="InterPro" id="IPR027417">
    <property type="entry name" value="P-loop_NTPase"/>
</dbReference>
<dbReference type="SUPFAM" id="SSF52540">
    <property type="entry name" value="P-loop containing nucleoside triphosphate hydrolases"/>
    <property type="match status" value="1"/>
</dbReference>
<feature type="non-terminal residue" evidence="10">
    <location>
        <position position="1"/>
    </location>
</feature>
<dbReference type="NCBIfam" id="TIGR00017">
    <property type="entry name" value="cmk"/>
    <property type="match status" value="1"/>
</dbReference>
<dbReference type="Gene3D" id="3.40.50.300">
    <property type="entry name" value="P-loop containing nucleotide triphosphate hydrolases"/>
    <property type="match status" value="1"/>
</dbReference>
<evidence type="ECO:0000256" key="7">
    <source>
        <dbReference type="ARBA" id="ARBA00047615"/>
    </source>
</evidence>
<keyword evidence="4" id="KW-0547">Nucleotide-binding</keyword>
<keyword evidence="6" id="KW-0067">ATP-binding</keyword>
<dbReference type="EMBL" id="CASHTH010002827">
    <property type="protein sequence ID" value="CAI8035817.1"/>
    <property type="molecule type" value="Genomic_DNA"/>
</dbReference>
<evidence type="ECO:0000313" key="11">
    <source>
        <dbReference type="Proteomes" id="UP001174909"/>
    </source>
</evidence>
<evidence type="ECO:0000313" key="10">
    <source>
        <dbReference type="EMBL" id="CAI8035817.1"/>
    </source>
</evidence>
<keyword evidence="5 10" id="KW-0418">Kinase</keyword>
<dbReference type="Proteomes" id="UP001174909">
    <property type="component" value="Unassembled WGS sequence"/>
</dbReference>
<dbReference type="CDD" id="cd02020">
    <property type="entry name" value="CMPK"/>
    <property type="match status" value="1"/>
</dbReference>
<evidence type="ECO:0000256" key="4">
    <source>
        <dbReference type="ARBA" id="ARBA00022741"/>
    </source>
</evidence>
<organism evidence="10 11">
    <name type="scientific">Geodia barretti</name>
    <name type="common">Barrett's horny sponge</name>
    <dbReference type="NCBI Taxonomy" id="519541"/>
    <lineage>
        <taxon>Eukaryota</taxon>
        <taxon>Metazoa</taxon>
        <taxon>Porifera</taxon>
        <taxon>Demospongiae</taxon>
        <taxon>Heteroscleromorpha</taxon>
        <taxon>Tetractinellida</taxon>
        <taxon>Astrophorina</taxon>
        <taxon>Geodiidae</taxon>
        <taxon>Geodia</taxon>
    </lineage>
</organism>
<dbReference type="InterPro" id="IPR003136">
    <property type="entry name" value="Cytidylate_kin"/>
</dbReference>
<dbReference type="GO" id="GO:0036431">
    <property type="term" value="F:dCMP kinase activity"/>
    <property type="evidence" value="ECO:0007669"/>
    <property type="project" value="InterPro"/>
</dbReference>
<evidence type="ECO:0000256" key="1">
    <source>
        <dbReference type="ARBA" id="ARBA00009427"/>
    </source>
</evidence>
<comment type="catalytic activity">
    <reaction evidence="8">
        <text>CMP + ATP = CDP + ADP</text>
        <dbReference type="Rhea" id="RHEA:11600"/>
        <dbReference type="ChEBI" id="CHEBI:30616"/>
        <dbReference type="ChEBI" id="CHEBI:58069"/>
        <dbReference type="ChEBI" id="CHEBI:60377"/>
        <dbReference type="ChEBI" id="CHEBI:456216"/>
        <dbReference type="EC" id="2.7.4.25"/>
    </reaction>
</comment>
<evidence type="ECO:0000256" key="3">
    <source>
        <dbReference type="ARBA" id="ARBA00022679"/>
    </source>
</evidence>
<evidence type="ECO:0000256" key="5">
    <source>
        <dbReference type="ARBA" id="ARBA00022777"/>
    </source>
</evidence>
<dbReference type="EC" id="2.7.4.25" evidence="2"/>
<evidence type="ECO:0000256" key="6">
    <source>
        <dbReference type="ARBA" id="ARBA00022840"/>
    </source>
</evidence>
<protein>
    <recommendedName>
        <fullName evidence="2">(d)CMP kinase</fullName>
        <ecNumber evidence="2">2.7.4.25</ecNumber>
    </recommendedName>
</protein>
<dbReference type="GO" id="GO:0006139">
    <property type="term" value="P:nucleobase-containing compound metabolic process"/>
    <property type="evidence" value="ECO:0007669"/>
    <property type="project" value="InterPro"/>
</dbReference>
<evidence type="ECO:0000259" key="9">
    <source>
        <dbReference type="Pfam" id="PF02224"/>
    </source>
</evidence>
<proteinExistence type="inferred from homology"/>
<comment type="similarity">
    <text evidence="1">Belongs to the cytidylate kinase family. Type 1 subfamily.</text>
</comment>
<gene>
    <name evidence="10" type="ORF">GBAR_LOCUS20091</name>
</gene>
<dbReference type="Pfam" id="PF02224">
    <property type="entry name" value="Cytidylate_kin"/>
    <property type="match status" value="1"/>
</dbReference>
<evidence type="ECO:0000256" key="8">
    <source>
        <dbReference type="ARBA" id="ARBA00048478"/>
    </source>
</evidence>
<accession>A0AA35X2V7</accession>
<dbReference type="GO" id="GO:0005524">
    <property type="term" value="F:ATP binding"/>
    <property type="evidence" value="ECO:0007669"/>
    <property type="project" value="UniProtKB-KW"/>
</dbReference>
<dbReference type="AlphaFoldDB" id="A0AA35X2V7"/>
<name>A0AA35X2V7_GEOBA</name>
<sequence length="162" mass="17363">FGLAKPSTIAIDGPVASGKTAVGGLLALRLAYRFIDTGVMYRAVTWAALRDGVSPEDETEVTALANRIQIEVAYSDTLGGPRIMVDGREVAGELRSRDVDGWVSLVSSYSGVRRAMVARQRDMAREGRIVMVGRDIGTVVLPDADLKVFLTASRRGARPASL</sequence>